<evidence type="ECO:0000313" key="4">
    <source>
        <dbReference type="EMBL" id="GEQ99193.1"/>
    </source>
</evidence>
<feature type="transmembrane region" description="Helical" evidence="2">
    <location>
        <begin position="344"/>
        <end position="363"/>
    </location>
</feature>
<organism evidence="4 5">
    <name type="scientific">Iodidimonas gelatinilytica</name>
    <dbReference type="NCBI Taxonomy" id="1236966"/>
    <lineage>
        <taxon>Bacteria</taxon>
        <taxon>Pseudomonadati</taxon>
        <taxon>Pseudomonadota</taxon>
        <taxon>Alphaproteobacteria</taxon>
        <taxon>Iodidimonadales</taxon>
        <taxon>Iodidimonadaceae</taxon>
        <taxon>Iodidimonas</taxon>
    </lineage>
</organism>
<evidence type="ECO:0000259" key="3">
    <source>
        <dbReference type="Pfam" id="PF07916"/>
    </source>
</evidence>
<keyword evidence="2" id="KW-1133">Transmembrane helix</keyword>
<reference evidence="4 5" key="1">
    <citation type="submission" date="2019-09" db="EMBL/GenBank/DDBJ databases">
        <title>NBRP : Genome information of microbial organism related human and environment.</title>
        <authorList>
            <person name="Hattori M."/>
            <person name="Oshima K."/>
            <person name="Inaba H."/>
            <person name="Suda W."/>
            <person name="Sakamoto M."/>
            <person name="Iino T."/>
            <person name="Kitahara M."/>
            <person name="Oshida Y."/>
            <person name="Iida T."/>
            <person name="Kudo T."/>
            <person name="Itoh T."/>
            <person name="Ohkuma M."/>
        </authorList>
    </citation>
    <scope>NUCLEOTIDE SEQUENCE [LARGE SCALE GENOMIC DNA]</scope>
    <source>
        <strain evidence="4 5">Hi-2</strain>
    </source>
</reference>
<accession>A0A5A7MV46</accession>
<evidence type="ECO:0000256" key="1">
    <source>
        <dbReference type="SAM" id="MobiDB-lite"/>
    </source>
</evidence>
<feature type="compositionally biased region" description="Basic and acidic residues" evidence="1">
    <location>
        <begin position="922"/>
        <end position="943"/>
    </location>
</feature>
<feature type="transmembrane region" description="Helical" evidence="2">
    <location>
        <begin position="58"/>
        <end position="76"/>
    </location>
</feature>
<feature type="region of interest" description="Disordered" evidence="1">
    <location>
        <begin position="728"/>
        <end position="748"/>
    </location>
</feature>
<protein>
    <recommendedName>
        <fullName evidence="3">TraG N-terminal Proteobacteria domain-containing protein</fullName>
    </recommendedName>
</protein>
<evidence type="ECO:0000313" key="5">
    <source>
        <dbReference type="Proteomes" id="UP000322084"/>
    </source>
</evidence>
<evidence type="ECO:0000256" key="2">
    <source>
        <dbReference type="SAM" id="Phobius"/>
    </source>
</evidence>
<dbReference type="RefSeq" id="WP_150001328.1">
    <property type="nucleotide sequence ID" value="NZ_BKCL01000014.1"/>
</dbReference>
<feature type="compositionally biased region" description="Low complexity" evidence="1">
    <location>
        <begin position="730"/>
        <end position="747"/>
    </location>
</feature>
<dbReference type="EMBL" id="BKCL01000014">
    <property type="protein sequence ID" value="GEQ99193.1"/>
    <property type="molecule type" value="Genomic_DNA"/>
</dbReference>
<comment type="caution">
    <text evidence="4">The sequence shown here is derived from an EMBL/GenBank/DDBJ whole genome shotgun (WGS) entry which is preliminary data.</text>
</comment>
<feature type="region of interest" description="Disordered" evidence="1">
    <location>
        <begin position="869"/>
        <end position="949"/>
    </location>
</feature>
<gene>
    <name evidence="4" type="primary">traG</name>
    <name evidence="4" type="ORF">JCM17844_28300</name>
</gene>
<feature type="compositionally biased region" description="Basic and acidic residues" evidence="1">
    <location>
        <begin position="885"/>
        <end position="901"/>
    </location>
</feature>
<proteinExistence type="predicted"/>
<dbReference type="AlphaFoldDB" id="A0A5A7MV46"/>
<dbReference type="InterPro" id="IPR012931">
    <property type="entry name" value="TraG_N_Proteobacteria"/>
</dbReference>
<feature type="transmembrane region" description="Helical" evidence="2">
    <location>
        <begin position="20"/>
        <end position="46"/>
    </location>
</feature>
<keyword evidence="2" id="KW-0812">Transmembrane</keyword>
<dbReference type="Pfam" id="PF07916">
    <property type="entry name" value="TraG_N"/>
    <property type="match status" value="1"/>
</dbReference>
<sequence>MYEVFTQGGGSYLVDIFNAVAALSGGSAFANLIRVAAAFSLLWLMFQTAFGGSWMANVKWYAAFLAIYLALFTPRVDVHVTDRLTPALPAATIANVPYGLAAFASMTSDIGDGLTRLSEATFSLPTDLRYQETGMLFGARLMKEATKWQITDSRYAGNMTRFVQQCVFYGILLGQIDLDTLKTSDDLWATIEATAGSPLRHFEYRSVLGVGGGEQRDIVSCETGIGLLRSQWPQELDRAGSIFGARLFPGVPAATARAELLSRLPIAHEYLIGASRDAGAIMQQQMLINAFDTAAKGWAQELGNSAALEGYMRARADLQTEAVYTTTGLQAEKWVPILKIVFEALYYGAFPIALIMMLTPIGITVLRGYFSGFVWLQSWGPLYAILHRIMMGEVANKATSIVGATPNGVDGIAMVTQLGVRVIVQDTSAMAGYLSMSVPFLGLGLMFGANRFAHLATSMLAPTQRAAGTAAEEGTSGNINLANTSLDNHSFHTLRGNSQQTNALIDAGMVSRRMDDGAMNTRTPGFGSGGLGGGLGAGGSESIFKDRAFSDPGFNVAWGSRVAQGLQERMSDARSHAVSEAERASESMGASLGQSMAFSNALQSSNGFTQGQGLEQRSTVAEAASKIQQAAERLSETSGWSQAQSLNVLGRAAVDLGTPLKGIIGSGVNLTGSGEWRAEGVSRENWDKAKSIAEEYGVRESFDKLHAASQNLSFSEGQSRLNDLRNAMTASRSEAQSSERSASESLSDMQTFEHALTAYKEDSGSFNANLNQTALEIGAERHGGNMAEAYRAAKADPRLAQEWGNEAIDRYLDRLPVSDVTPEHLQQGLYGNGRAAAQDRFDNDAKTLRDQAPSDAIDAKRTEVQSGVERLGGQMGNGAAALGGEVDKARRTTGEKTEDRATQSLPEGALKAGIESPGEAINEVKKWVGGDDDKPQTTGGDHHSGRRRR</sequence>
<keyword evidence="2" id="KW-0472">Membrane</keyword>
<name>A0A5A7MV46_9PROT</name>
<dbReference type="Proteomes" id="UP000322084">
    <property type="component" value="Unassembled WGS sequence"/>
</dbReference>
<feature type="domain" description="TraG N-terminal Proteobacteria" evidence="3">
    <location>
        <begin position="3"/>
        <end position="467"/>
    </location>
</feature>